<evidence type="ECO:0000313" key="3">
    <source>
        <dbReference type="EMBL" id="RDI37079.1"/>
    </source>
</evidence>
<evidence type="ECO:0000313" key="5">
    <source>
        <dbReference type="Proteomes" id="UP000562982"/>
    </source>
</evidence>
<dbReference type="RefSeq" id="WP_114727984.1">
    <property type="nucleotide sequence ID" value="NZ_BJMI01000011.1"/>
</dbReference>
<evidence type="ECO:0000256" key="1">
    <source>
        <dbReference type="SAM" id="Phobius"/>
    </source>
</evidence>
<keyword evidence="4" id="KW-1185">Reference proteome</keyword>
<dbReference type="Proteomes" id="UP000254958">
    <property type="component" value="Unassembled WGS sequence"/>
</dbReference>
<keyword evidence="1" id="KW-1133">Transmembrane helix</keyword>
<keyword evidence="1" id="KW-0472">Membrane</keyword>
<accession>A0A370G2L0</accession>
<reference evidence="2 5" key="2">
    <citation type="submission" date="2020-04" db="EMBL/GenBank/DDBJ databases">
        <title>Description of novel Gluconacetobacter.</title>
        <authorList>
            <person name="Sombolestani A."/>
        </authorList>
    </citation>
    <scope>NUCLEOTIDE SEQUENCE [LARGE SCALE GENOMIC DNA]</scope>
    <source>
        <strain evidence="2 5">LMG 1382</strain>
    </source>
</reference>
<name>A0A370G2L0_GLULI</name>
<proteinExistence type="predicted"/>
<comment type="caution">
    <text evidence="3">The sequence shown here is derived from an EMBL/GenBank/DDBJ whole genome shotgun (WGS) entry which is preliminary data.</text>
</comment>
<dbReference type="AlphaFoldDB" id="A0A370G2L0"/>
<dbReference type="EMBL" id="JABEQI010000006">
    <property type="protein sequence ID" value="MBB2187101.1"/>
    <property type="molecule type" value="Genomic_DNA"/>
</dbReference>
<organism evidence="3 4">
    <name type="scientific">Gluconacetobacter liquefaciens</name>
    <name type="common">Acetobacter liquefaciens</name>
    <dbReference type="NCBI Taxonomy" id="89584"/>
    <lineage>
        <taxon>Bacteria</taxon>
        <taxon>Pseudomonadati</taxon>
        <taxon>Pseudomonadota</taxon>
        <taxon>Alphaproteobacteria</taxon>
        <taxon>Acetobacterales</taxon>
        <taxon>Acetobacteraceae</taxon>
        <taxon>Gluconacetobacter</taxon>
    </lineage>
</organism>
<evidence type="ECO:0000313" key="4">
    <source>
        <dbReference type="Proteomes" id="UP000254958"/>
    </source>
</evidence>
<dbReference type="Proteomes" id="UP000562982">
    <property type="component" value="Unassembled WGS sequence"/>
</dbReference>
<evidence type="ECO:0000313" key="2">
    <source>
        <dbReference type="EMBL" id="MBB2187101.1"/>
    </source>
</evidence>
<keyword evidence="1" id="KW-0812">Transmembrane</keyword>
<feature type="transmembrane region" description="Helical" evidence="1">
    <location>
        <begin position="107"/>
        <end position="128"/>
    </location>
</feature>
<reference evidence="3 4" key="1">
    <citation type="submission" date="2018-07" db="EMBL/GenBank/DDBJ databases">
        <title>Genomic Encyclopedia of Type Strains, Phase IV (KMG-IV): sequencing the most valuable type-strain genomes for metagenomic binning, comparative biology and taxonomic classification.</title>
        <authorList>
            <person name="Goeker M."/>
        </authorList>
    </citation>
    <scope>NUCLEOTIDE SEQUENCE [LARGE SCALE GENOMIC DNA]</scope>
    <source>
        <strain evidence="3 4">DSM 5603</strain>
    </source>
</reference>
<gene>
    <name evidence="3" type="ORF">C7453_107125</name>
    <name evidence="2" type="ORF">HLH32_12040</name>
</gene>
<sequence>MADIYDKVQRLRSDLETLGADLREADTALRTEFKSWGAKNGAKALRKTAKRLQELGDTAVSQANDLNKKVLEKVGDSQERAQQVSVLLGETAARLEKSNAVAKSGGIVRTLAGVAIGLAVVGGIAALAKRLCSKSEPYKPGH</sequence>
<protein>
    <submittedName>
        <fullName evidence="3">Uncharacterized protein</fullName>
    </submittedName>
</protein>
<dbReference type="EMBL" id="QQAW01000007">
    <property type="protein sequence ID" value="RDI37079.1"/>
    <property type="molecule type" value="Genomic_DNA"/>
</dbReference>